<name>A0A5P8K5F2_9ACTN</name>
<evidence type="ECO:0000313" key="3">
    <source>
        <dbReference type="Proteomes" id="UP000327294"/>
    </source>
</evidence>
<evidence type="ECO:0000313" key="2">
    <source>
        <dbReference type="EMBL" id="QFQ98032.1"/>
    </source>
</evidence>
<keyword evidence="1" id="KW-0472">Membrane</keyword>
<dbReference type="RefSeq" id="WP_152169503.1">
    <property type="nucleotide sequence ID" value="NZ_CP045096.1"/>
</dbReference>
<keyword evidence="1" id="KW-1133">Transmembrane helix</keyword>
<evidence type="ECO:0000256" key="1">
    <source>
        <dbReference type="SAM" id="Phobius"/>
    </source>
</evidence>
<organism evidence="2 3">
    <name type="scientific">Streptomyces phaeolivaceus</name>
    <dbReference type="NCBI Taxonomy" id="2653200"/>
    <lineage>
        <taxon>Bacteria</taxon>
        <taxon>Bacillati</taxon>
        <taxon>Actinomycetota</taxon>
        <taxon>Actinomycetes</taxon>
        <taxon>Kitasatosporales</taxon>
        <taxon>Streptomycetaceae</taxon>
        <taxon>Streptomyces</taxon>
    </lineage>
</organism>
<sequence length="177" mass="20181">MRLWRVWVERLRRALLEHDRRHGGTEPPPKAQIFMARHPVVLGLLAGVPVGLWVAHGLSAFDDPVRLLQASLFGGTLGLGTWLTCRLERRRQAHYARNGGFRRTLSQPPPVMDDTVPVWYEALHWLGYWTLCVVLVRLVGQAQNPPFTWVQSAFYAGFIIVAGWAARLVKERRGRGR</sequence>
<dbReference type="KEGG" id="sphv:F9278_19465"/>
<dbReference type="EMBL" id="CP045096">
    <property type="protein sequence ID" value="QFQ98032.1"/>
    <property type="molecule type" value="Genomic_DNA"/>
</dbReference>
<keyword evidence="3" id="KW-1185">Reference proteome</keyword>
<feature type="transmembrane region" description="Helical" evidence="1">
    <location>
        <begin position="40"/>
        <end position="61"/>
    </location>
</feature>
<keyword evidence="1" id="KW-0812">Transmembrane</keyword>
<dbReference type="AlphaFoldDB" id="A0A5P8K5F2"/>
<reference evidence="2 3" key="1">
    <citation type="submission" date="2019-10" db="EMBL/GenBank/DDBJ databases">
        <title>Streptomyces sp. strain GY16 isolated from leaves of Broussonetia papyrifera.</title>
        <authorList>
            <person name="Mo P."/>
        </authorList>
    </citation>
    <scope>NUCLEOTIDE SEQUENCE [LARGE SCALE GENOMIC DNA]</scope>
    <source>
        <strain evidence="2 3">GY16</strain>
    </source>
</reference>
<dbReference type="Proteomes" id="UP000327294">
    <property type="component" value="Chromosome"/>
</dbReference>
<feature type="transmembrane region" description="Helical" evidence="1">
    <location>
        <begin position="152"/>
        <end position="169"/>
    </location>
</feature>
<gene>
    <name evidence="2" type="ORF">F9278_19465</name>
</gene>
<accession>A0A5P8K5F2</accession>
<feature type="transmembrane region" description="Helical" evidence="1">
    <location>
        <begin position="67"/>
        <end position="85"/>
    </location>
</feature>
<proteinExistence type="predicted"/>
<feature type="transmembrane region" description="Helical" evidence="1">
    <location>
        <begin position="122"/>
        <end position="140"/>
    </location>
</feature>
<protein>
    <submittedName>
        <fullName evidence="2">Uncharacterized protein</fullName>
    </submittedName>
</protein>